<dbReference type="PANTHER" id="PTHR10091">
    <property type="entry name" value="ALDOSE-1-EPIMERASE"/>
    <property type="match status" value="1"/>
</dbReference>
<dbReference type="AlphaFoldDB" id="A0A438N2D3"/>
<protein>
    <recommendedName>
        <fullName evidence="7">Aldose 1-epimerase</fullName>
    </recommendedName>
</protein>
<evidence type="ECO:0008006" key="7">
    <source>
        <dbReference type="Google" id="ProtNLM"/>
    </source>
</evidence>
<dbReference type="Pfam" id="PF01263">
    <property type="entry name" value="Aldose_epim"/>
    <property type="match status" value="1"/>
</dbReference>
<dbReference type="SUPFAM" id="SSF74650">
    <property type="entry name" value="Galactose mutarotase-like"/>
    <property type="match status" value="1"/>
</dbReference>
<dbReference type="EMBL" id="NAJM01000027">
    <property type="protein sequence ID" value="RVX69723.1"/>
    <property type="molecule type" value="Genomic_DNA"/>
</dbReference>
<dbReference type="FunFam" id="2.70.98.10:FF:000014">
    <property type="entry name" value="Aldose 1-epimerase, putative"/>
    <property type="match status" value="1"/>
</dbReference>
<evidence type="ECO:0000256" key="1">
    <source>
        <dbReference type="ARBA" id="ARBA00006206"/>
    </source>
</evidence>
<dbReference type="CDD" id="cd09019">
    <property type="entry name" value="galactose_mutarotase_like"/>
    <property type="match status" value="1"/>
</dbReference>
<evidence type="ECO:0000313" key="5">
    <source>
        <dbReference type="EMBL" id="RVX69723.1"/>
    </source>
</evidence>
<gene>
    <name evidence="5" type="ORF">B0A52_06367</name>
</gene>
<dbReference type="OrthoDB" id="274691at2759"/>
<proteinExistence type="inferred from homology"/>
<evidence type="ECO:0000256" key="2">
    <source>
        <dbReference type="ARBA" id="ARBA00023235"/>
    </source>
</evidence>
<sequence length="397" mass="43313">MFNIPAVIFLCFALQVLGHDPSADPLTLYTLTADNITATFIPYGARLTSLLVQDRDGNDQDIVPGYDLPEEYVNDTATYHSYFGPIVGRYANRIKNGTFELGTETFHIPTNENDGADTLHGGNVGYDQRNWTVVANSSSSITFSLLDPGYEGFPGTVLTVATYSLSNARSGPRGELRPRLTTSLVSHALDEATPIMLATHFYWNLNAFKQENILEDTTLWMPYSDRYIEVDPILIPTGAIGSVADTPALDFTQPKVLSDSIAKAQGLCGNNCTGIDNAFIVDRPVGGGSTSSAYPVLSLWSETTGIRLDVSTNQLGIQLYSCNGQNGTIPIKPSQQERNNNSESATSFVNKYSCLAIEPQVYIDGINHPEWGVDEYEIFSAETGPAVNFATYDFSTF</sequence>
<dbReference type="GO" id="GO:0033499">
    <property type="term" value="P:galactose catabolic process via UDP-galactose, Leloir pathway"/>
    <property type="evidence" value="ECO:0007669"/>
    <property type="project" value="TreeGrafter"/>
</dbReference>
<evidence type="ECO:0000256" key="3">
    <source>
        <dbReference type="ARBA" id="ARBA00023277"/>
    </source>
</evidence>
<dbReference type="InterPro" id="IPR047215">
    <property type="entry name" value="Galactose_mutarotase-like"/>
</dbReference>
<dbReference type="Gene3D" id="2.70.98.10">
    <property type="match status" value="1"/>
</dbReference>
<evidence type="ECO:0000313" key="6">
    <source>
        <dbReference type="Proteomes" id="UP000288859"/>
    </source>
</evidence>
<dbReference type="InterPro" id="IPR014718">
    <property type="entry name" value="GH-type_carb-bd"/>
</dbReference>
<keyword evidence="3" id="KW-0119">Carbohydrate metabolism</keyword>
<reference evidence="5 6" key="1">
    <citation type="submission" date="2017-03" db="EMBL/GenBank/DDBJ databases">
        <title>Genomes of endolithic fungi from Antarctica.</title>
        <authorList>
            <person name="Coleine C."/>
            <person name="Masonjones S."/>
            <person name="Stajich J.E."/>
        </authorList>
    </citation>
    <scope>NUCLEOTIDE SEQUENCE [LARGE SCALE GENOMIC DNA]</scope>
    <source>
        <strain evidence="5 6">CCFEE 6314</strain>
    </source>
</reference>
<dbReference type="VEuPathDB" id="FungiDB:PV10_06229"/>
<evidence type="ECO:0000256" key="4">
    <source>
        <dbReference type="SAM" id="SignalP"/>
    </source>
</evidence>
<dbReference type="InterPro" id="IPR008183">
    <property type="entry name" value="Aldose_1/G6P_1-epimerase"/>
</dbReference>
<dbReference type="InterPro" id="IPR011013">
    <property type="entry name" value="Gal_mutarotase_sf_dom"/>
</dbReference>
<keyword evidence="4" id="KW-0732">Signal</keyword>
<comment type="similarity">
    <text evidence="1">Belongs to the aldose epimerase family.</text>
</comment>
<dbReference type="GO" id="GO:0006006">
    <property type="term" value="P:glucose metabolic process"/>
    <property type="evidence" value="ECO:0007669"/>
    <property type="project" value="TreeGrafter"/>
</dbReference>
<accession>A0A438N2D3</accession>
<feature type="chain" id="PRO_5019431029" description="Aldose 1-epimerase" evidence="4">
    <location>
        <begin position="19"/>
        <end position="397"/>
    </location>
</feature>
<comment type="caution">
    <text evidence="5">The sequence shown here is derived from an EMBL/GenBank/DDBJ whole genome shotgun (WGS) entry which is preliminary data.</text>
</comment>
<dbReference type="Proteomes" id="UP000288859">
    <property type="component" value="Unassembled WGS sequence"/>
</dbReference>
<name>A0A438N2D3_EXOME</name>
<dbReference type="GO" id="GO:0030246">
    <property type="term" value="F:carbohydrate binding"/>
    <property type="evidence" value="ECO:0007669"/>
    <property type="project" value="InterPro"/>
</dbReference>
<dbReference type="GO" id="GO:0004034">
    <property type="term" value="F:aldose 1-epimerase activity"/>
    <property type="evidence" value="ECO:0007669"/>
    <property type="project" value="TreeGrafter"/>
</dbReference>
<organism evidence="5 6">
    <name type="scientific">Exophiala mesophila</name>
    <name type="common">Black yeast-like fungus</name>
    <dbReference type="NCBI Taxonomy" id="212818"/>
    <lineage>
        <taxon>Eukaryota</taxon>
        <taxon>Fungi</taxon>
        <taxon>Dikarya</taxon>
        <taxon>Ascomycota</taxon>
        <taxon>Pezizomycotina</taxon>
        <taxon>Eurotiomycetes</taxon>
        <taxon>Chaetothyriomycetidae</taxon>
        <taxon>Chaetothyriales</taxon>
        <taxon>Herpotrichiellaceae</taxon>
        <taxon>Exophiala</taxon>
    </lineage>
</organism>
<feature type="signal peptide" evidence="4">
    <location>
        <begin position="1"/>
        <end position="18"/>
    </location>
</feature>
<dbReference type="PANTHER" id="PTHR10091:SF6">
    <property type="entry name" value="1-EPIMERASE, PUTATIVE (AFU_ORTHOLOGUE AFUA_3G13240)-RELATED"/>
    <property type="match status" value="1"/>
</dbReference>
<keyword evidence="2" id="KW-0413">Isomerase</keyword>